<comment type="caution">
    <text evidence="2">The sequence shown here is derived from an EMBL/GenBank/DDBJ whole genome shotgun (WGS) entry which is preliminary data.</text>
</comment>
<feature type="region of interest" description="Disordered" evidence="1">
    <location>
        <begin position="212"/>
        <end position="247"/>
    </location>
</feature>
<feature type="compositionally biased region" description="Polar residues" evidence="1">
    <location>
        <begin position="271"/>
        <end position="281"/>
    </location>
</feature>
<protein>
    <submittedName>
        <fullName evidence="2">Uncharacterized protein</fullName>
    </submittedName>
</protein>
<evidence type="ECO:0000256" key="1">
    <source>
        <dbReference type="SAM" id="MobiDB-lite"/>
    </source>
</evidence>
<accession>A0ABP0GNQ5</accession>
<evidence type="ECO:0000313" key="2">
    <source>
        <dbReference type="EMBL" id="CAK8693175.1"/>
    </source>
</evidence>
<sequence length="523" mass="58153">MPVESKQWFEKIEINMKAPYQYKGGQRSHQTLNRHPPRGRHAPNYAYVTSAKRHFNGRPSAGYQASMQGPPVNVYQAPCSLSVPQANYNYALAIAAMPVALAPPVSGTATNLPRFDHLYKKFEHIKEGGYVIEPPSIPTPEQAHPDLTQKLSPLPPKVQGKSFVEAMKLFMTSYKPITSFERVKSVNDWGREALALFEEVARVGMETERVKSYWPDPDSRTSSDSDVSKDNNAASSERSPVRDLHDNPAQLDIQRHLLDIKPSPYPGGSPMSLTSTESAHTSDNDADDELGTSPFNSPNSLLSSRESSATKNGTIGRRPSCKKKLREESRKRPLRDSGYHSSSTDGGSTSTVQGSQMTASGTESDDVISERHSRPVTPLKDFYDVSRDIGAVSPTKLPSHLSKLLEAPWVRSRAPEPLGTSPQTSPNSAISTTSSRSDVGEVYHKHKKWITDEILQMIAVRDRLYKRMKKHPAPDIVDMYKKVRNMVVGMTRNAKRAHERKEEQAKMAAVGMATGRRFMGCRR</sequence>
<feature type="compositionally biased region" description="Basic and acidic residues" evidence="1">
    <location>
        <begin position="325"/>
        <end position="338"/>
    </location>
</feature>
<evidence type="ECO:0000313" key="3">
    <source>
        <dbReference type="Proteomes" id="UP001642483"/>
    </source>
</evidence>
<feature type="compositionally biased region" description="Basic and acidic residues" evidence="1">
    <location>
        <begin position="212"/>
        <end position="229"/>
    </location>
</feature>
<organism evidence="2 3">
    <name type="scientific">Clavelina lepadiformis</name>
    <name type="common">Light-bulb sea squirt</name>
    <name type="synonym">Ascidia lepadiformis</name>
    <dbReference type="NCBI Taxonomy" id="159417"/>
    <lineage>
        <taxon>Eukaryota</taxon>
        <taxon>Metazoa</taxon>
        <taxon>Chordata</taxon>
        <taxon>Tunicata</taxon>
        <taxon>Ascidiacea</taxon>
        <taxon>Aplousobranchia</taxon>
        <taxon>Clavelinidae</taxon>
        <taxon>Clavelina</taxon>
    </lineage>
</organism>
<dbReference type="Proteomes" id="UP001642483">
    <property type="component" value="Unassembled WGS sequence"/>
</dbReference>
<reference evidence="2 3" key="1">
    <citation type="submission" date="2024-02" db="EMBL/GenBank/DDBJ databases">
        <authorList>
            <person name="Daric V."/>
            <person name="Darras S."/>
        </authorList>
    </citation>
    <scope>NUCLEOTIDE SEQUENCE [LARGE SCALE GENOMIC DNA]</scope>
</reference>
<gene>
    <name evidence="2" type="ORF">CVLEPA_LOCUS26492</name>
</gene>
<proteinExistence type="predicted"/>
<feature type="compositionally biased region" description="Low complexity" evidence="1">
    <location>
        <begin position="293"/>
        <end position="307"/>
    </location>
</feature>
<dbReference type="EMBL" id="CAWYQH010000130">
    <property type="protein sequence ID" value="CAK8693175.1"/>
    <property type="molecule type" value="Genomic_DNA"/>
</dbReference>
<feature type="region of interest" description="Disordered" evidence="1">
    <location>
        <begin position="412"/>
        <end position="438"/>
    </location>
</feature>
<keyword evidence="3" id="KW-1185">Reference proteome</keyword>
<feature type="compositionally biased region" description="Polar residues" evidence="1">
    <location>
        <begin position="420"/>
        <end position="437"/>
    </location>
</feature>
<feature type="compositionally biased region" description="Low complexity" evidence="1">
    <location>
        <begin position="339"/>
        <end position="358"/>
    </location>
</feature>
<feature type="region of interest" description="Disordered" evidence="1">
    <location>
        <begin position="259"/>
        <end position="375"/>
    </location>
</feature>
<name>A0ABP0GNQ5_CLALP</name>